<organism evidence="2">
    <name type="scientific">Rathayibacter toxicus</name>
    <dbReference type="NCBI Taxonomy" id="145458"/>
    <lineage>
        <taxon>Bacteria</taxon>
        <taxon>Bacillati</taxon>
        <taxon>Actinomycetota</taxon>
        <taxon>Actinomycetes</taxon>
        <taxon>Micrococcales</taxon>
        <taxon>Microbacteriaceae</taxon>
        <taxon>Rathayibacter</taxon>
    </lineage>
</organism>
<evidence type="ECO:0000256" key="1">
    <source>
        <dbReference type="SAM" id="MobiDB-lite"/>
    </source>
</evidence>
<sequence>MCAMSPASTTVEHDRQKDGSTIVLNRFVRLQEIFSADRHRKISVIRFCGGTERAKRKILHREVLSDIENFVDIAGCSGTYGVVDTGSRDVLSLAADASGLTSRDIEFLEYGYGCLPLRGGVRIFARLTLPELAREIFSKYALQHRFCGATEAVPWGFFHETLMASHTEKDATELCRMVEAVAFVRRSLKTAAHHLPSRAADGNCSRGRASTTDGDAVRRGREAK</sequence>
<reference evidence="2" key="1">
    <citation type="submission" date="2018-08" db="EMBL/GenBank/DDBJ databases">
        <title>Conservation of the tunicamycin-related biosynthetic gene cluster in the select agent Rathayibacter toxicus, and its identification in other Rathayibacter species.</title>
        <authorList>
            <person name="Tancos M.A."/>
            <person name="Sechler A.J."/>
            <person name="Davis E.W.Jr."/>
            <person name="Chang J.H."/>
            <person name="Rogers E.E."/>
        </authorList>
    </citation>
    <scope>NUCLEOTIDE SEQUENCE</scope>
    <source>
        <strain evidence="2">FH79/FH137</strain>
    </source>
</reference>
<name>A0A5P5X6T1_9MICO</name>
<feature type="compositionally biased region" description="Basic and acidic residues" evidence="1">
    <location>
        <begin position="215"/>
        <end position="224"/>
    </location>
</feature>
<feature type="region of interest" description="Disordered" evidence="1">
    <location>
        <begin position="197"/>
        <end position="224"/>
    </location>
</feature>
<evidence type="ECO:0000313" key="2">
    <source>
        <dbReference type="EMBL" id="QFF92463.1"/>
    </source>
</evidence>
<accession>A0A5P5X6T1</accession>
<gene>
    <name evidence="2" type="primary">tunO</name>
</gene>
<protein>
    <submittedName>
        <fullName evidence="2">Uncharacterized protein</fullName>
    </submittedName>
</protein>
<proteinExistence type="predicted"/>
<dbReference type="AlphaFoldDB" id="A0A5P5X6T1"/>
<dbReference type="EMBL" id="MH813490">
    <property type="protein sequence ID" value="QFF92463.1"/>
    <property type="molecule type" value="Genomic_DNA"/>
</dbReference>